<comment type="caution">
    <text evidence="1">The sequence shown here is derived from an EMBL/GenBank/DDBJ whole genome shotgun (WGS) entry which is preliminary data.</text>
</comment>
<proteinExistence type="predicted"/>
<dbReference type="EMBL" id="CAKP01000083">
    <property type="protein sequence ID" value="CCJ33734.1"/>
    <property type="molecule type" value="Genomic_DNA"/>
</dbReference>
<reference evidence="1 2" key="1">
    <citation type="journal article" date="2011" name="J. Bacteriol.">
        <title>Draft genome sequence of Caloramator australicus strain RC3T, a thermoanaerobe from the Great Artesian Basin of Australia.</title>
        <authorList>
            <person name="Ogg C.D."/>
            <person name="Patel B.K.C."/>
        </authorList>
    </citation>
    <scope>NUCLEOTIDE SEQUENCE [LARGE SCALE GENOMIC DNA]</scope>
    <source>
        <strain evidence="1 2">RC3</strain>
    </source>
</reference>
<dbReference type="STRING" id="857293.CAAU_1650"/>
<keyword evidence="2" id="KW-1185">Reference proteome</keyword>
<dbReference type="Proteomes" id="UP000007652">
    <property type="component" value="Unassembled WGS sequence"/>
</dbReference>
<evidence type="ECO:0000313" key="1">
    <source>
        <dbReference type="EMBL" id="CCJ33734.1"/>
    </source>
</evidence>
<gene>
    <name evidence="1" type="ORF">CAAU_1650</name>
</gene>
<organism evidence="1 2">
    <name type="scientific">Caloramator australicus RC3</name>
    <dbReference type="NCBI Taxonomy" id="857293"/>
    <lineage>
        <taxon>Bacteria</taxon>
        <taxon>Bacillati</taxon>
        <taxon>Bacillota</taxon>
        <taxon>Clostridia</taxon>
        <taxon>Eubacteriales</taxon>
        <taxon>Clostridiaceae</taxon>
        <taxon>Caloramator</taxon>
    </lineage>
</organism>
<dbReference type="AlphaFoldDB" id="I7K863"/>
<sequence length="55" mass="6122">MIIGVFRNNALNKEENGKVNSDWGGWSTIDGYCIVTNATTREEAINILLKNKVIP</sequence>
<evidence type="ECO:0000313" key="2">
    <source>
        <dbReference type="Proteomes" id="UP000007652"/>
    </source>
</evidence>
<name>I7K863_9CLOT</name>
<accession>I7K863</accession>
<protein>
    <submittedName>
        <fullName evidence="1">Uncharacterized protein</fullName>
    </submittedName>
</protein>
<dbReference type="RefSeq" id="WP_008908998.1">
    <property type="nucleotide sequence ID" value="NZ_CAKP01000083.1"/>
</dbReference>